<reference evidence="1" key="2">
    <citation type="submission" date="2015-06" db="UniProtKB">
        <authorList>
            <consortium name="EnsemblPlants"/>
        </authorList>
    </citation>
    <scope>IDENTIFICATION</scope>
</reference>
<dbReference type="Proteomes" id="UP000008022">
    <property type="component" value="Unassembled WGS sequence"/>
</dbReference>
<proteinExistence type="predicted"/>
<sequence length="74" mass="8389">MATRWWRLTWDDGEDGAPAATGFVEEVVGVRCSLGKVEKDRVQNFAETGSRISENRVYRWAPKKTVLAKNFGPF</sequence>
<dbReference type="AlphaFoldDB" id="A0A0E0PWS2"/>
<dbReference type="EnsemblPlants" id="ORUFI06G12550.1">
    <property type="protein sequence ID" value="ORUFI06G12550.1"/>
    <property type="gene ID" value="ORUFI06G12550"/>
</dbReference>
<organism evidence="1 2">
    <name type="scientific">Oryza rufipogon</name>
    <name type="common">Brownbeard rice</name>
    <name type="synonym">Asian wild rice</name>
    <dbReference type="NCBI Taxonomy" id="4529"/>
    <lineage>
        <taxon>Eukaryota</taxon>
        <taxon>Viridiplantae</taxon>
        <taxon>Streptophyta</taxon>
        <taxon>Embryophyta</taxon>
        <taxon>Tracheophyta</taxon>
        <taxon>Spermatophyta</taxon>
        <taxon>Magnoliopsida</taxon>
        <taxon>Liliopsida</taxon>
        <taxon>Poales</taxon>
        <taxon>Poaceae</taxon>
        <taxon>BOP clade</taxon>
        <taxon>Oryzoideae</taxon>
        <taxon>Oryzeae</taxon>
        <taxon>Oryzinae</taxon>
        <taxon>Oryza</taxon>
    </lineage>
</organism>
<accession>A0A0E0PWS2</accession>
<protein>
    <submittedName>
        <fullName evidence="1">Uncharacterized protein</fullName>
    </submittedName>
</protein>
<keyword evidence="2" id="KW-1185">Reference proteome</keyword>
<evidence type="ECO:0000313" key="2">
    <source>
        <dbReference type="Proteomes" id="UP000008022"/>
    </source>
</evidence>
<name>A0A0E0PWS2_ORYRU</name>
<dbReference type="HOGENOM" id="CLU_2692118_0_0_1"/>
<reference evidence="2" key="1">
    <citation type="submission" date="2013-06" db="EMBL/GenBank/DDBJ databases">
        <authorList>
            <person name="Zhao Q."/>
        </authorList>
    </citation>
    <scope>NUCLEOTIDE SEQUENCE</scope>
    <source>
        <strain evidence="2">cv. W1943</strain>
    </source>
</reference>
<dbReference type="OMA" id="RWAPKKT"/>
<dbReference type="Gramene" id="ORUFI06G12550.1">
    <property type="protein sequence ID" value="ORUFI06G12550.1"/>
    <property type="gene ID" value="ORUFI06G12550"/>
</dbReference>
<evidence type="ECO:0000313" key="1">
    <source>
        <dbReference type="EnsemblPlants" id="ORUFI06G12550.1"/>
    </source>
</evidence>